<dbReference type="SUPFAM" id="SSF51905">
    <property type="entry name" value="FAD/NAD(P)-binding domain"/>
    <property type="match status" value="1"/>
</dbReference>
<dbReference type="Gene3D" id="1.10.405.20">
    <property type="match status" value="1"/>
</dbReference>
<reference evidence="1" key="1">
    <citation type="submission" date="2022-06" db="EMBL/GenBank/DDBJ databases">
        <authorList>
            <person name="Legendre M."/>
            <person name="Claverie J.-M."/>
            <person name="Alempic J.-M."/>
            <person name="Abergel C."/>
        </authorList>
    </citation>
    <scope>NUCLEOTIDE SEQUENCE</scope>
    <source>
        <strain evidence="1">Kuranda</strain>
    </source>
</reference>
<dbReference type="PANTHER" id="PTHR42923">
    <property type="entry name" value="PROTOPORPHYRINOGEN OXIDASE"/>
    <property type="match status" value="1"/>
</dbReference>
<dbReference type="EMBL" id="ON887157">
    <property type="protein sequence ID" value="WBR14975.1"/>
    <property type="molecule type" value="Genomic_DNA"/>
</dbReference>
<name>A0AA95EDT2_9VIRU</name>
<organism evidence="1 2">
    <name type="scientific">Pandoravirus kuranda</name>
    <dbReference type="NCBI Taxonomy" id="3019033"/>
    <lineage>
        <taxon>Viruses</taxon>
        <taxon>Pandoravirus</taxon>
    </lineage>
</organism>
<dbReference type="PRINTS" id="PR00469">
    <property type="entry name" value="PNDRDTASEII"/>
</dbReference>
<accession>A0AA95EDT2</accession>
<protein>
    <submittedName>
        <fullName evidence="1">Thioredoxin reductase</fullName>
    </submittedName>
</protein>
<proteinExistence type="predicted"/>
<dbReference type="InterPro" id="IPR036188">
    <property type="entry name" value="FAD/NAD-bd_sf"/>
</dbReference>
<dbReference type="Proteomes" id="UP001185135">
    <property type="component" value="Segment"/>
</dbReference>
<dbReference type="GO" id="GO:0016491">
    <property type="term" value="F:oxidoreductase activity"/>
    <property type="evidence" value="ECO:0007669"/>
    <property type="project" value="TreeGrafter"/>
</dbReference>
<evidence type="ECO:0000313" key="1">
    <source>
        <dbReference type="EMBL" id="WBR14975.1"/>
    </source>
</evidence>
<dbReference type="InterPro" id="IPR050464">
    <property type="entry name" value="Zeta_carotene_desat/Oxidored"/>
</dbReference>
<evidence type="ECO:0000313" key="2">
    <source>
        <dbReference type="Proteomes" id="UP001185135"/>
    </source>
</evidence>
<sequence length="522" mass="55085">MAMMMTTMTGSFKSVTFLGSTARFATLAVLLVTLAAMSSTTADAAGGAFRLVSGQRDVCVLGGGAAGMAAAVFAKDRGRSVVVIESAERVGGQCDTIDFAAPMPGMPSWIDIGVQFFANTTAANEVGLGPWTIDSVGIVQRFAGPGSVYPLDFTTDTTPNYAVNLREGVSYGLQPPAPPTPEFLAAYYRLSMIIASYPWIDRADVPSPVPAELLVPFSQFIATHQLGPLVPSLFVPQLSGGGLGAFDKLTTLYALLNLSPTISRIFSVPYAGFVVAGGCRGIYDGMRDYLTADNADNVLVNAKTLVAVRPYSTRLPVIVGGVITAPGSGAVTGSFAYRCGKLVVAYAQTADAMKPLALDAAERRLFDQVRKRYYFTGTINAAGPVAQGGAFNMLNADPTTPFGTPVLPAVTQITRGLPYGPVQFKATSETPVTIDAMRQLVVQQLARMPASLLTNATAVDQFLLHAFQPHFTDAELARPGGAYAALAALQGHRATYYLGALKNFAVTYQLWQAAYDLVAAHL</sequence>
<dbReference type="Gene3D" id="3.30.70.1990">
    <property type="match status" value="1"/>
</dbReference>
<dbReference type="Gene3D" id="3.50.50.60">
    <property type="entry name" value="FAD/NAD(P)-binding domain"/>
    <property type="match status" value="1"/>
</dbReference>
<dbReference type="Pfam" id="PF13450">
    <property type="entry name" value="NAD_binding_8"/>
    <property type="match status" value="1"/>
</dbReference>
<gene>
    <name evidence="1" type="ORF">pkur_cds_801</name>
</gene>